<evidence type="ECO:0000256" key="1">
    <source>
        <dbReference type="SAM" id="Coils"/>
    </source>
</evidence>
<name>A0A238Y019_9FLAO</name>
<gene>
    <name evidence="3" type="ORF">SAMN06265371_107156</name>
</gene>
<feature type="transmembrane region" description="Helical" evidence="2">
    <location>
        <begin position="26"/>
        <end position="48"/>
    </location>
</feature>
<dbReference type="GO" id="GO:0005886">
    <property type="term" value="C:plasma membrane"/>
    <property type="evidence" value="ECO:0007669"/>
    <property type="project" value="TreeGrafter"/>
</dbReference>
<dbReference type="AlphaFoldDB" id="A0A238Y019"/>
<keyword evidence="2" id="KW-0472">Membrane</keyword>
<reference evidence="3 4" key="1">
    <citation type="submission" date="2017-06" db="EMBL/GenBank/DDBJ databases">
        <authorList>
            <person name="Kim H.J."/>
            <person name="Triplett B.A."/>
        </authorList>
    </citation>
    <scope>NUCLEOTIDE SEQUENCE [LARGE SCALE GENOMIC DNA]</scope>
    <source>
        <strain evidence="3 4">DSM 29150</strain>
    </source>
</reference>
<evidence type="ECO:0000256" key="2">
    <source>
        <dbReference type="SAM" id="Phobius"/>
    </source>
</evidence>
<keyword evidence="2" id="KW-0812">Transmembrane</keyword>
<accession>A0A238Y019</accession>
<dbReference type="InterPro" id="IPR050445">
    <property type="entry name" value="Bact_polysacc_biosynth/exp"/>
</dbReference>
<keyword evidence="4" id="KW-1185">Reference proteome</keyword>
<dbReference type="SUPFAM" id="SSF52540">
    <property type="entry name" value="P-loop containing nucleoside triphosphate hydrolases"/>
    <property type="match status" value="1"/>
</dbReference>
<feature type="coiled-coil region" evidence="1">
    <location>
        <begin position="264"/>
        <end position="291"/>
    </location>
</feature>
<dbReference type="Proteomes" id="UP000198384">
    <property type="component" value="Unassembled WGS sequence"/>
</dbReference>
<evidence type="ECO:0000313" key="4">
    <source>
        <dbReference type="Proteomes" id="UP000198384"/>
    </source>
</evidence>
<feature type="transmembrane region" description="Helical" evidence="2">
    <location>
        <begin position="515"/>
        <end position="539"/>
    </location>
</feature>
<sequence length="813" mass="92807">MKTPLVSHSIKLIQIRRMKIIELIRLILKNLALLILVPFLLALLVLILTSKPNFEYSSETMLYTGLATGSSIEMDKTFNYFATNIAFDNLINIINSRETQEEVAIRLLTLHLMLPEANPKYISKKLYDEFKLKIPTNLSEYIATDHNSTLSQEISLQTNESINLTLPPEINRVNYEKTVQNLTNLMKSSNDNFVYEILNYDDDDHYSLKALSSIKAQRINSSDLIKLSYTVNDPGICQQTLAIYNDVCIKNYKNIKENRSDAVVKYFEEQLAHARTALKQAEDKLLEFNKSYKIINYYEQSKAVAVVKEDMEVDYNNKKAQLAGTQAATKRLEEKLQVRQQIQLENNEILDKKRELGDINYQIALLDPQTGASTDEETLLLLNKLKQKQEALNNEIKESVNQIYKYENSIDGVPINKVLPDWMNNVVEAENLKAKIRVMDQQNKKFEEQYATYAPAGANIKRIEREISVSEQGYLEILHGLNLAKLKLQDNELSANLKTIDPPYYPLSPNPTKRAILIIAAAFLGGILILATILVMEFFDETLKNTKKASKILGLPTLGMMPKLILDPGNIQLPYVQKRLIEIITQNILQFFSTHASEEKVKTIAVFSTQKKEGKTVLAGNIAKTLKSEGKKILFLNFSGKQEPLKQQGKFSFINKILGYSDPRVDINNPFLADVSSYLAPSEFHTIPIDEKFYQAKSYIDIIEQNNIKLDFTPDYVIIELPALIYNNYPSELMSRTGLDILICRANRVWTEADQTALSNLLETDESKINFIVNGTNINEAESILGDLPKKRSNFRKKIKAIFKFQFFNKNEI</sequence>
<dbReference type="InterPro" id="IPR027417">
    <property type="entry name" value="P-loop_NTPase"/>
</dbReference>
<evidence type="ECO:0000313" key="3">
    <source>
        <dbReference type="EMBL" id="SNR64003.1"/>
    </source>
</evidence>
<protein>
    <submittedName>
        <fullName evidence="3">Uncharacterized protein involved in exopolysaccharide biosynthesis</fullName>
    </submittedName>
</protein>
<keyword evidence="2" id="KW-1133">Transmembrane helix</keyword>
<dbReference type="Gene3D" id="3.40.50.300">
    <property type="entry name" value="P-loop containing nucleotide triphosphate hydrolases"/>
    <property type="match status" value="1"/>
</dbReference>
<keyword evidence="1" id="KW-0175">Coiled coil</keyword>
<proteinExistence type="predicted"/>
<dbReference type="PANTHER" id="PTHR32309">
    <property type="entry name" value="TYROSINE-PROTEIN KINASE"/>
    <property type="match status" value="1"/>
</dbReference>
<dbReference type="GO" id="GO:0004713">
    <property type="term" value="F:protein tyrosine kinase activity"/>
    <property type="evidence" value="ECO:0007669"/>
    <property type="project" value="TreeGrafter"/>
</dbReference>
<dbReference type="PANTHER" id="PTHR32309:SF13">
    <property type="entry name" value="FERRIC ENTEROBACTIN TRANSPORT PROTEIN FEPE"/>
    <property type="match status" value="1"/>
</dbReference>
<organism evidence="3 4">
    <name type="scientific">Lutibacter agarilyticus</name>
    <dbReference type="NCBI Taxonomy" id="1109740"/>
    <lineage>
        <taxon>Bacteria</taxon>
        <taxon>Pseudomonadati</taxon>
        <taxon>Bacteroidota</taxon>
        <taxon>Flavobacteriia</taxon>
        <taxon>Flavobacteriales</taxon>
        <taxon>Flavobacteriaceae</taxon>
        <taxon>Lutibacter</taxon>
    </lineage>
</organism>
<dbReference type="EMBL" id="FZNT01000007">
    <property type="protein sequence ID" value="SNR64003.1"/>
    <property type="molecule type" value="Genomic_DNA"/>
</dbReference>